<sequence length="64" mass="7086">MTSLSIPKWMPGELSWNISAFRRTAETLHLLFFRIPDGKPLRTFPGNALAPALPHPGTLAIFAL</sequence>
<proteinExistence type="predicted"/>
<name>A0A5B0WG72_RHITR</name>
<dbReference type="OrthoDB" id="8404555at2"/>
<comment type="caution">
    <text evidence="1">The sequence shown here is derived from an EMBL/GenBank/DDBJ whole genome shotgun (WGS) entry which is preliminary data.</text>
</comment>
<gene>
    <name evidence="1" type="ORF">FP026_02830</name>
</gene>
<reference evidence="1 2" key="1">
    <citation type="submission" date="2019-07" db="EMBL/GenBank/DDBJ databases">
        <title>The Draft Genome Sequence of Rhizobium tropici SARCC-755 Associated with Superior Nodulation on Pigeonpea (Cajanus cajan (L.) Millsp.).</title>
        <authorList>
            <person name="Bopape F.L."/>
            <person name="Hassen A.I."/>
            <person name="Swanevelder Z.H."/>
            <person name="Gwata E.T."/>
        </authorList>
    </citation>
    <scope>NUCLEOTIDE SEQUENCE [LARGE SCALE GENOMIC DNA]</scope>
    <source>
        <strain evidence="1 2">SARCC-755</strain>
    </source>
</reference>
<protein>
    <submittedName>
        <fullName evidence="1">Uncharacterized protein</fullName>
    </submittedName>
</protein>
<accession>A0A5B0WG72</accession>
<dbReference type="Proteomes" id="UP000323608">
    <property type="component" value="Unassembled WGS sequence"/>
</dbReference>
<organism evidence="1 2">
    <name type="scientific">Rhizobium tropici</name>
    <dbReference type="NCBI Taxonomy" id="398"/>
    <lineage>
        <taxon>Bacteria</taxon>
        <taxon>Pseudomonadati</taxon>
        <taxon>Pseudomonadota</taxon>
        <taxon>Alphaproteobacteria</taxon>
        <taxon>Hyphomicrobiales</taxon>
        <taxon>Rhizobiaceae</taxon>
        <taxon>Rhizobium/Agrobacterium group</taxon>
        <taxon>Rhizobium</taxon>
    </lineage>
</organism>
<dbReference type="EMBL" id="VNIP01000001">
    <property type="protein sequence ID" value="KAA1185963.1"/>
    <property type="molecule type" value="Genomic_DNA"/>
</dbReference>
<evidence type="ECO:0000313" key="2">
    <source>
        <dbReference type="Proteomes" id="UP000323608"/>
    </source>
</evidence>
<dbReference type="RefSeq" id="WP_149633100.1">
    <property type="nucleotide sequence ID" value="NZ_VNIP01000001.1"/>
</dbReference>
<evidence type="ECO:0000313" key="1">
    <source>
        <dbReference type="EMBL" id="KAA1185963.1"/>
    </source>
</evidence>
<dbReference type="AlphaFoldDB" id="A0A5B0WG72"/>